<dbReference type="CDD" id="cd03215">
    <property type="entry name" value="ABC_Carb_Monos_II"/>
    <property type="match status" value="1"/>
</dbReference>
<dbReference type="SUPFAM" id="SSF52540">
    <property type="entry name" value="P-loop containing nucleoside triphosphate hydrolases"/>
    <property type="match status" value="2"/>
</dbReference>
<evidence type="ECO:0000259" key="8">
    <source>
        <dbReference type="PROSITE" id="PS50893"/>
    </source>
</evidence>
<keyword evidence="5 9" id="KW-0067">ATP-binding</keyword>
<organism evidence="9 10">
    <name type="scientific">Ponticoccus litoralis</name>
    <dbReference type="NCBI Taxonomy" id="422297"/>
    <lineage>
        <taxon>Bacteria</taxon>
        <taxon>Pseudomonadati</taxon>
        <taxon>Pseudomonadota</taxon>
        <taxon>Alphaproteobacteria</taxon>
        <taxon>Rhodobacterales</taxon>
        <taxon>Roseobacteraceae</taxon>
        <taxon>Ponticoccus</taxon>
    </lineage>
</organism>
<name>A0AAW9SPQ6_9RHOB</name>
<dbReference type="InterPro" id="IPR050107">
    <property type="entry name" value="ABC_carbohydrate_import_ATPase"/>
</dbReference>
<comment type="caution">
    <text evidence="9">The sequence shown here is derived from an EMBL/GenBank/DDBJ whole genome shotgun (WGS) entry which is preliminary data.</text>
</comment>
<feature type="domain" description="ABC transporter" evidence="8">
    <location>
        <begin position="2"/>
        <end position="243"/>
    </location>
</feature>
<keyword evidence="3" id="KW-0762">Sugar transport</keyword>
<dbReference type="InterPro" id="IPR027417">
    <property type="entry name" value="P-loop_NTPase"/>
</dbReference>
<keyword evidence="2" id="KW-1003">Cell membrane</keyword>
<evidence type="ECO:0000313" key="10">
    <source>
        <dbReference type="Proteomes" id="UP001428774"/>
    </source>
</evidence>
<keyword evidence="1" id="KW-0813">Transport</keyword>
<dbReference type="InterPro" id="IPR003593">
    <property type="entry name" value="AAA+_ATPase"/>
</dbReference>
<gene>
    <name evidence="9" type="ORF">ABFB10_15315</name>
</gene>
<evidence type="ECO:0000256" key="4">
    <source>
        <dbReference type="ARBA" id="ARBA00022741"/>
    </source>
</evidence>
<dbReference type="GO" id="GO:0005524">
    <property type="term" value="F:ATP binding"/>
    <property type="evidence" value="ECO:0007669"/>
    <property type="project" value="UniProtKB-KW"/>
</dbReference>
<dbReference type="PROSITE" id="PS50893">
    <property type="entry name" value="ABC_TRANSPORTER_2"/>
    <property type="match status" value="2"/>
</dbReference>
<dbReference type="RefSeq" id="WP_347167160.1">
    <property type="nucleotide sequence ID" value="NZ_JBDNCH010000002.1"/>
</dbReference>
<proteinExistence type="predicted"/>
<dbReference type="GO" id="GO:0016887">
    <property type="term" value="F:ATP hydrolysis activity"/>
    <property type="evidence" value="ECO:0007669"/>
    <property type="project" value="InterPro"/>
</dbReference>
<dbReference type="PANTHER" id="PTHR43790">
    <property type="entry name" value="CARBOHYDRATE TRANSPORT ATP-BINDING PROTEIN MG119-RELATED"/>
    <property type="match status" value="1"/>
</dbReference>
<dbReference type="Pfam" id="PF00005">
    <property type="entry name" value="ABC_tran"/>
    <property type="match status" value="2"/>
</dbReference>
<evidence type="ECO:0000256" key="6">
    <source>
        <dbReference type="ARBA" id="ARBA00022967"/>
    </source>
</evidence>
<dbReference type="EMBL" id="JBDNCH010000002">
    <property type="protein sequence ID" value="MEN9062161.1"/>
    <property type="molecule type" value="Genomic_DNA"/>
</dbReference>
<keyword evidence="4" id="KW-0547">Nucleotide-binding</keyword>
<feature type="domain" description="ABC transporter" evidence="8">
    <location>
        <begin position="256"/>
        <end position="500"/>
    </location>
</feature>
<dbReference type="PANTHER" id="PTHR43790:SF3">
    <property type="entry name" value="D-ALLOSE IMPORT ATP-BINDING PROTEIN ALSA-RELATED"/>
    <property type="match status" value="1"/>
</dbReference>
<evidence type="ECO:0000313" key="9">
    <source>
        <dbReference type="EMBL" id="MEN9062161.1"/>
    </source>
</evidence>
<dbReference type="Proteomes" id="UP001428774">
    <property type="component" value="Unassembled WGS sequence"/>
</dbReference>
<dbReference type="SMART" id="SM00382">
    <property type="entry name" value="AAA"/>
    <property type="match status" value="2"/>
</dbReference>
<protein>
    <submittedName>
        <fullName evidence="9">Sugar ABC transporter ATP-binding protein</fullName>
    </submittedName>
</protein>
<dbReference type="InterPro" id="IPR003439">
    <property type="entry name" value="ABC_transporter-like_ATP-bd"/>
</dbReference>
<keyword evidence="10" id="KW-1185">Reference proteome</keyword>
<evidence type="ECO:0000256" key="2">
    <source>
        <dbReference type="ARBA" id="ARBA00022475"/>
    </source>
</evidence>
<dbReference type="Gene3D" id="3.40.50.300">
    <property type="entry name" value="P-loop containing nucleotide triphosphate hydrolases"/>
    <property type="match status" value="2"/>
</dbReference>
<reference evidence="9 10" key="1">
    <citation type="submission" date="2024-05" db="EMBL/GenBank/DDBJ databases">
        <title>Genome sequence of Ponticoccus litoralis KCCM 90028.</title>
        <authorList>
            <person name="Kim J.M."/>
            <person name="Lee J.K."/>
            <person name="Choi B.J."/>
            <person name="Bayburt H."/>
            <person name="Baek J.H."/>
            <person name="Jeon C.O."/>
        </authorList>
    </citation>
    <scope>NUCLEOTIDE SEQUENCE [LARGE SCALE GENOMIC DNA]</scope>
    <source>
        <strain evidence="9 10">KCCM 90028</strain>
    </source>
</reference>
<keyword evidence="6" id="KW-1278">Translocase</keyword>
<evidence type="ECO:0000256" key="5">
    <source>
        <dbReference type="ARBA" id="ARBA00022840"/>
    </source>
</evidence>
<evidence type="ECO:0000256" key="1">
    <source>
        <dbReference type="ARBA" id="ARBA00022448"/>
    </source>
</evidence>
<sequence>MYQLSKVDKTFPGVRALKAVDFTIGRGEIVGLVGENGAGKSTLMKVIYGAYQADGGTITKDGKAVRFQNPRQAMDHGIGMVFQEQSLITNLTVMENIFLGFEKQFVRFGVMNWKAMAAAARAQLAKVKLNIDPATVTAKLSFAQRQLVELAKVLTLEERVEGDLVILLDEPTSVLAREEVELLFGIVRELTTRASFIFVSHRMDEVLELSDRVYVMKDGEVVDVVTRETARIEAIQHKMVGRDVDKEYYREQKQKHHGDEVLVRFDGVSVANRFEDISFDLRRGEVLCLVGTEGSGREAILRTVFGLEKPTGGSVTIKDKPATRFSAQDSVAAGVGYVPRERKVEGIVAGMNVYENMTLSQMKNYSGGGVLRIAEEKALAEDWVKRLKIKTPNIYKDCGGLSGGNQQKVVLAKWRSAGSDIILLDHPTRGLDIGAKEDVYDMVRDMSAAGAGIILVADTLEEAIGLSHTLLVLKDGVQQQVFHGRPGDKPSLYDLVHHMT</sequence>
<dbReference type="CDD" id="cd03216">
    <property type="entry name" value="ABC_Carb_Monos_I"/>
    <property type="match status" value="1"/>
</dbReference>
<evidence type="ECO:0000256" key="7">
    <source>
        <dbReference type="ARBA" id="ARBA00023136"/>
    </source>
</evidence>
<keyword evidence="7" id="KW-0472">Membrane</keyword>
<evidence type="ECO:0000256" key="3">
    <source>
        <dbReference type="ARBA" id="ARBA00022597"/>
    </source>
</evidence>
<dbReference type="AlphaFoldDB" id="A0AAW9SPQ6"/>
<accession>A0AAW9SPQ6</accession>